<protein>
    <submittedName>
        <fullName evidence="1">Uncharacterized protein</fullName>
    </submittedName>
</protein>
<name>A0A0U1QSW0_9BACL</name>
<evidence type="ECO:0000313" key="2">
    <source>
        <dbReference type="Proteomes" id="UP000035553"/>
    </source>
</evidence>
<gene>
    <name evidence="1" type="ORF">SINU_00260</name>
</gene>
<organism evidence="1 2">
    <name type="scientific">Sporolactobacillus inulinus CASD</name>
    <dbReference type="NCBI Taxonomy" id="1069536"/>
    <lineage>
        <taxon>Bacteria</taxon>
        <taxon>Bacillati</taxon>
        <taxon>Bacillota</taxon>
        <taxon>Bacilli</taxon>
        <taxon>Bacillales</taxon>
        <taxon>Sporolactobacillaceae</taxon>
        <taxon>Sporolactobacillus</taxon>
    </lineage>
</organism>
<dbReference type="AlphaFoldDB" id="A0A0U1QSW0"/>
<reference evidence="1 2" key="1">
    <citation type="journal article" date="2011" name="J. Bacteriol.">
        <title>Draft genome sequence of Sporolactobacillus inulinus strain CASD, an efficient D-lactic acid-producing bacterium with high-concentration lactate tolerance capability.</title>
        <authorList>
            <person name="Yu B."/>
            <person name="Su F."/>
            <person name="Wang L."/>
            <person name="Xu K."/>
            <person name="Zhao B."/>
            <person name="Xu P."/>
        </authorList>
    </citation>
    <scope>NUCLEOTIDE SEQUENCE [LARGE SCALE GENOMIC DNA]</scope>
    <source>
        <strain evidence="1 2">CASD</strain>
    </source>
</reference>
<keyword evidence="2" id="KW-1185">Reference proteome</keyword>
<sequence>MTDSHHIAIFSTIGDLLNTTPDDEIHFIAFGFVTTPIHAVDADPVCGKNHYFPMIDLDTSVIPAHS</sequence>
<proteinExistence type="predicted"/>
<dbReference type="Proteomes" id="UP000035553">
    <property type="component" value="Unassembled WGS sequence"/>
</dbReference>
<accession>A0A0U1QSW0</accession>
<comment type="caution">
    <text evidence="1">The sequence shown here is derived from an EMBL/GenBank/DDBJ whole genome shotgun (WGS) entry which is preliminary data.</text>
</comment>
<evidence type="ECO:0000313" key="1">
    <source>
        <dbReference type="EMBL" id="KLI03894.1"/>
    </source>
</evidence>
<dbReference type="EMBL" id="AFVQ02000005">
    <property type="protein sequence ID" value="KLI03894.1"/>
    <property type="molecule type" value="Genomic_DNA"/>
</dbReference>